<dbReference type="KEGG" id="lby:Lbys_3273"/>
<dbReference type="STRING" id="649349.Lbys_3273"/>
<dbReference type="PROSITE" id="PS50110">
    <property type="entry name" value="RESPONSE_REGULATORY"/>
    <property type="match status" value="1"/>
</dbReference>
<dbReference type="OrthoDB" id="2168082at2"/>
<dbReference type="GO" id="GO:0000156">
    <property type="term" value="F:phosphorelay response regulator activity"/>
    <property type="evidence" value="ECO:0007669"/>
    <property type="project" value="InterPro"/>
</dbReference>
<dbReference type="Gene3D" id="3.40.50.2300">
    <property type="match status" value="1"/>
</dbReference>
<dbReference type="RefSeq" id="WP_013409960.1">
    <property type="nucleotide sequence ID" value="NC_014655.1"/>
</dbReference>
<dbReference type="HOGENOM" id="CLU_000445_14_1_10"/>
<evidence type="ECO:0000259" key="2">
    <source>
        <dbReference type="PROSITE" id="PS50110"/>
    </source>
</evidence>
<dbReference type="Pfam" id="PF04397">
    <property type="entry name" value="LytTR"/>
    <property type="match status" value="1"/>
</dbReference>
<organism evidence="4 5">
    <name type="scientific">Leadbetterella byssophila (strain DSM 17132 / JCM 16389 / KACC 11308 / NBRC 106382 / 4M15)</name>
    <dbReference type="NCBI Taxonomy" id="649349"/>
    <lineage>
        <taxon>Bacteria</taxon>
        <taxon>Pseudomonadati</taxon>
        <taxon>Bacteroidota</taxon>
        <taxon>Cytophagia</taxon>
        <taxon>Cytophagales</taxon>
        <taxon>Leadbetterellaceae</taxon>
        <taxon>Leadbetterella</taxon>
    </lineage>
</organism>
<accession>E4RWJ3</accession>
<proteinExistence type="predicted"/>
<name>E4RWJ3_LEAB4</name>
<evidence type="ECO:0000313" key="4">
    <source>
        <dbReference type="EMBL" id="ADQ18933.1"/>
    </source>
</evidence>
<dbReference type="PROSITE" id="PS50930">
    <property type="entry name" value="HTH_LYTTR"/>
    <property type="match status" value="1"/>
</dbReference>
<dbReference type="Pfam" id="PF00072">
    <property type="entry name" value="Response_reg"/>
    <property type="match status" value="1"/>
</dbReference>
<dbReference type="GO" id="GO:0003677">
    <property type="term" value="F:DNA binding"/>
    <property type="evidence" value="ECO:0007669"/>
    <property type="project" value="InterPro"/>
</dbReference>
<keyword evidence="5" id="KW-1185">Reference proteome</keyword>
<dbReference type="PANTHER" id="PTHR37299">
    <property type="entry name" value="TRANSCRIPTIONAL REGULATOR-RELATED"/>
    <property type="match status" value="1"/>
</dbReference>
<gene>
    <name evidence="4" type="ordered locus">Lbys_3273</name>
</gene>
<dbReference type="Gene3D" id="2.40.50.1020">
    <property type="entry name" value="LytTr DNA-binding domain"/>
    <property type="match status" value="1"/>
</dbReference>
<dbReference type="Proteomes" id="UP000007435">
    <property type="component" value="Chromosome"/>
</dbReference>
<reference evidence="4 5" key="2">
    <citation type="journal article" date="2011" name="Stand. Genomic Sci.">
        <title>Complete genome sequence of Leadbetterella byssophila type strain (4M15).</title>
        <authorList>
            <person name="Abt B."/>
            <person name="Teshima H."/>
            <person name="Lucas S."/>
            <person name="Lapidus A."/>
            <person name="Del Rio T.G."/>
            <person name="Nolan M."/>
            <person name="Tice H."/>
            <person name="Cheng J.F."/>
            <person name="Pitluck S."/>
            <person name="Liolios K."/>
            <person name="Pagani I."/>
            <person name="Ivanova N."/>
            <person name="Mavromatis K."/>
            <person name="Pati A."/>
            <person name="Tapia R."/>
            <person name="Han C."/>
            <person name="Goodwin L."/>
            <person name="Chen A."/>
            <person name="Palaniappan K."/>
            <person name="Land M."/>
            <person name="Hauser L."/>
            <person name="Chang Y.J."/>
            <person name="Jeffries C.D."/>
            <person name="Rohde M."/>
            <person name="Goker M."/>
            <person name="Tindall B.J."/>
            <person name="Detter J.C."/>
            <person name="Woyke T."/>
            <person name="Bristow J."/>
            <person name="Eisen J.A."/>
            <person name="Markowitz V."/>
            <person name="Hugenholtz P."/>
            <person name="Klenk H.P."/>
            <person name="Kyrpides N.C."/>
        </authorList>
    </citation>
    <scope>NUCLEOTIDE SEQUENCE [LARGE SCALE GENOMIC DNA]</scope>
    <source>
        <strain evidence="5">DSM 17132 / JCM 16389 / KACC 11308 / NBRC 106382 / 4M15</strain>
    </source>
</reference>
<dbReference type="EMBL" id="CP002305">
    <property type="protein sequence ID" value="ADQ18933.1"/>
    <property type="molecule type" value="Genomic_DNA"/>
</dbReference>
<dbReference type="InterPro" id="IPR001789">
    <property type="entry name" value="Sig_transdc_resp-reg_receiver"/>
</dbReference>
<keyword evidence="1" id="KW-0597">Phosphoprotein</keyword>
<feature type="domain" description="Response regulatory" evidence="2">
    <location>
        <begin position="4"/>
        <end position="115"/>
    </location>
</feature>
<evidence type="ECO:0000259" key="3">
    <source>
        <dbReference type="PROSITE" id="PS50930"/>
    </source>
</evidence>
<evidence type="ECO:0000313" key="5">
    <source>
        <dbReference type="Proteomes" id="UP000007435"/>
    </source>
</evidence>
<dbReference type="InterPro" id="IPR046947">
    <property type="entry name" value="LytR-like"/>
</dbReference>
<feature type="modified residue" description="4-aspartylphosphate" evidence="1">
    <location>
        <position position="55"/>
    </location>
</feature>
<protein>
    <submittedName>
        <fullName evidence="4">Two component transcriptional regulator, LytTR family</fullName>
    </submittedName>
</protein>
<sequence length="234" mass="26727">MTFRCIIVDDNEVDRLTVSAYVRRFPFLEITGIYGSAEDALADIQSSDPQVLFLDIDMGDQSGLDLRRALLEVEACIFITSHPEYAVDSFEVAALDFLVKPLHLDRFTASMQRLESYLEIKNKSHLFDHSLQGDTVFIKDGQRQHKVRLSEILYLEALKDYTRIVTTERKYTVLSTLGNLLRESPFTGFVRSHRSFAVQPHFVQEISSNDLLVNGISIPIGRSYKDQVLHQIRG</sequence>
<dbReference type="InterPro" id="IPR011006">
    <property type="entry name" value="CheY-like_superfamily"/>
</dbReference>
<feature type="domain" description="HTH LytTR-type" evidence="3">
    <location>
        <begin position="138"/>
        <end position="234"/>
    </location>
</feature>
<evidence type="ECO:0000256" key="1">
    <source>
        <dbReference type="PROSITE-ProRule" id="PRU00169"/>
    </source>
</evidence>
<reference key="1">
    <citation type="submission" date="2010-11" db="EMBL/GenBank/DDBJ databases">
        <title>The complete genome of Leadbetterella byssophila DSM 17132.</title>
        <authorList>
            <consortium name="US DOE Joint Genome Institute (JGI-PGF)"/>
            <person name="Lucas S."/>
            <person name="Copeland A."/>
            <person name="Lapidus A."/>
            <person name="Glavina del Rio T."/>
            <person name="Dalin E."/>
            <person name="Tice H."/>
            <person name="Bruce D."/>
            <person name="Goodwin L."/>
            <person name="Pitluck S."/>
            <person name="Kyrpides N."/>
            <person name="Mavromatis K."/>
            <person name="Ivanova N."/>
            <person name="Teshima H."/>
            <person name="Brettin T."/>
            <person name="Detter J.C."/>
            <person name="Han C."/>
            <person name="Tapia R."/>
            <person name="Land M."/>
            <person name="Hauser L."/>
            <person name="Markowitz V."/>
            <person name="Cheng J.-F."/>
            <person name="Hugenholtz P."/>
            <person name="Woyke T."/>
            <person name="Wu D."/>
            <person name="Tindall B."/>
            <person name="Pomrenke H.G."/>
            <person name="Brambilla E."/>
            <person name="Klenk H.-P."/>
            <person name="Eisen J.A."/>
        </authorList>
    </citation>
    <scope>NUCLEOTIDE SEQUENCE [LARGE SCALE GENOMIC DNA]</scope>
    <source>
        <strain>DSM 17132</strain>
    </source>
</reference>
<dbReference type="AlphaFoldDB" id="E4RWJ3"/>
<dbReference type="eggNOG" id="COG3279">
    <property type="taxonomic scope" value="Bacteria"/>
</dbReference>
<dbReference type="SMART" id="SM00850">
    <property type="entry name" value="LytTR"/>
    <property type="match status" value="1"/>
</dbReference>
<dbReference type="InterPro" id="IPR007492">
    <property type="entry name" value="LytTR_DNA-bd_dom"/>
</dbReference>
<dbReference type="SUPFAM" id="SSF52172">
    <property type="entry name" value="CheY-like"/>
    <property type="match status" value="1"/>
</dbReference>
<dbReference type="PANTHER" id="PTHR37299:SF1">
    <property type="entry name" value="STAGE 0 SPORULATION PROTEIN A HOMOLOG"/>
    <property type="match status" value="1"/>
</dbReference>
<dbReference type="SMART" id="SM00448">
    <property type="entry name" value="REC"/>
    <property type="match status" value="1"/>
</dbReference>